<dbReference type="Proteomes" id="UP000327493">
    <property type="component" value="Chromosome 3"/>
</dbReference>
<feature type="region of interest" description="Disordered" evidence="1">
    <location>
        <begin position="1"/>
        <end position="31"/>
    </location>
</feature>
<accession>A0A5J5DLU0</accession>
<feature type="non-terminal residue" evidence="3">
    <location>
        <position position="205"/>
    </location>
</feature>
<proteinExistence type="predicted"/>
<dbReference type="GO" id="GO:0030234">
    <property type="term" value="F:enzyme regulator activity"/>
    <property type="evidence" value="ECO:0007669"/>
    <property type="project" value="InterPro"/>
</dbReference>
<feature type="transmembrane region" description="Helical" evidence="2">
    <location>
        <begin position="161"/>
        <end position="179"/>
    </location>
</feature>
<dbReference type="EMBL" id="VOFY01000003">
    <property type="protein sequence ID" value="KAA8594200.1"/>
    <property type="molecule type" value="Genomic_DNA"/>
</dbReference>
<gene>
    <name evidence="3" type="ORF">FQN60_005034</name>
</gene>
<sequence length="205" mass="22685">MAASSRASSSRDTKFSTKTNPSGKGTDPSFSQRCRQLLSTNAVPQATISHHQTLQKRQIWCVTSVCVYVKHGRSAWDGYFRSGPCPWRPQRTGKQQEGQLLIDAAEKKSHNREVSSKKTSKKLSELSSPGPATSASFLLVSFPSSSFLLVWTTMDHSVKELFLNFMIVLITVLLMWLLCSMEELAKLCHQAAPLVLLGIIAEEAV</sequence>
<evidence type="ECO:0000313" key="3">
    <source>
        <dbReference type="EMBL" id="KAA8594200.1"/>
    </source>
</evidence>
<feature type="region of interest" description="Disordered" evidence="1">
    <location>
        <begin position="108"/>
        <end position="130"/>
    </location>
</feature>
<keyword evidence="2" id="KW-1133">Transmembrane helix</keyword>
<evidence type="ECO:0000256" key="2">
    <source>
        <dbReference type="SAM" id="Phobius"/>
    </source>
</evidence>
<dbReference type="Pfam" id="PF05366">
    <property type="entry name" value="Sarcolipin"/>
    <property type="match status" value="1"/>
</dbReference>
<keyword evidence="2" id="KW-0812">Transmembrane</keyword>
<evidence type="ECO:0000256" key="1">
    <source>
        <dbReference type="SAM" id="MobiDB-lite"/>
    </source>
</evidence>
<dbReference type="InterPro" id="IPR008028">
    <property type="entry name" value="Sarcolipin"/>
</dbReference>
<reference evidence="3 4" key="1">
    <citation type="submission" date="2019-08" db="EMBL/GenBank/DDBJ databases">
        <title>A chromosome-level genome assembly, high-density linkage maps, and genome scans reveal the genomic architecture of hybrid incompatibilities underlying speciation via character displacement in darters (Percidae: Etheostominae).</title>
        <authorList>
            <person name="Moran R.L."/>
            <person name="Catchen J.M."/>
            <person name="Fuller R.C."/>
        </authorList>
    </citation>
    <scope>NUCLEOTIDE SEQUENCE [LARGE SCALE GENOMIC DNA]</scope>
    <source>
        <strain evidence="3">EspeVRDwgs_2016</strain>
        <tissue evidence="3">Muscle</tissue>
    </source>
</reference>
<dbReference type="AlphaFoldDB" id="A0A5J5DLU0"/>
<name>A0A5J5DLU0_9PERO</name>
<dbReference type="CDD" id="cd20253">
    <property type="entry name" value="Sarcolipin"/>
    <property type="match status" value="1"/>
</dbReference>
<dbReference type="GO" id="GO:0016020">
    <property type="term" value="C:membrane"/>
    <property type="evidence" value="ECO:0007669"/>
    <property type="project" value="InterPro"/>
</dbReference>
<protein>
    <submittedName>
        <fullName evidence="3">Uncharacterized protein</fullName>
    </submittedName>
</protein>
<organism evidence="3 4">
    <name type="scientific">Etheostoma spectabile</name>
    <name type="common">orangethroat darter</name>
    <dbReference type="NCBI Taxonomy" id="54343"/>
    <lineage>
        <taxon>Eukaryota</taxon>
        <taxon>Metazoa</taxon>
        <taxon>Chordata</taxon>
        <taxon>Craniata</taxon>
        <taxon>Vertebrata</taxon>
        <taxon>Euteleostomi</taxon>
        <taxon>Actinopterygii</taxon>
        <taxon>Neopterygii</taxon>
        <taxon>Teleostei</taxon>
        <taxon>Neoteleostei</taxon>
        <taxon>Acanthomorphata</taxon>
        <taxon>Eupercaria</taxon>
        <taxon>Perciformes</taxon>
        <taxon>Percoidei</taxon>
        <taxon>Percidae</taxon>
        <taxon>Etheostomatinae</taxon>
        <taxon>Etheostoma</taxon>
    </lineage>
</organism>
<feature type="compositionally biased region" description="Polar residues" evidence="1">
    <location>
        <begin position="16"/>
        <end position="31"/>
    </location>
</feature>
<keyword evidence="2" id="KW-0472">Membrane</keyword>
<comment type="caution">
    <text evidence="3">The sequence shown here is derived from an EMBL/GenBank/DDBJ whole genome shotgun (WGS) entry which is preliminary data.</text>
</comment>
<keyword evidence="4" id="KW-1185">Reference proteome</keyword>
<evidence type="ECO:0000313" key="4">
    <source>
        <dbReference type="Proteomes" id="UP000327493"/>
    </source>
</evidence>